<proteinExistence type="inferred from homology"/>
<keyword evidence="5 11" id="KW-0812">Transmembrane</keyword>
<dbReference type="FunFam" id="1.20.1560.10:FF:000011">
    <property type="entry name" value="Multidrug ABC transporter ATP-binding protein"/>
    <property type="match status" value="1"/>
</dbReference>
<reference evidence="15 21" key="2">
    <citation type="submission" date="2012-04" db="EMBL/GenBank/DDBJ databases">
        <title>The Genome Sequence of Bacillus cereus VD078.</title>
        <authorList>
            <consortium name="The Broad Institute Genome Sequencing Platform"/>
            <consortium name="The Broad Institute Genome Sequencing Center for Infectious Disease"/>
            <person name="Feldgarden M."/>
            <person name="Van der Auwera G.A."/>
            <person name="Mahillon J."/>
            <person name="Duprez V."/>
            <person name="Timmery S."/>
            <person name="Mattelet C."/>
            <person name="Dierick K."/>
            <person name="Sun M."/>
            <person name="Yu Z."/>
            <person name="Zhu L."/>
            <person name="Hu X."/>
            <person name="Shank E.B."/>
            <person name="Swiecicka I."/>
            <person name="Hansen B.M."/>
            <person name="Andrup L."/>
            <person name="Young S.K."/>
            <person name="Zeng Q."/>
            <person name="Gargeya S."/>
            <person name="Fitzgerald M."/>
            <person name="Haas B."/>
            <person name="Abouelleil A."/>
            <person name="Alvarado L."/>
            <person name="Arachchi H.M."/>
            <person name="Berlin A."/>
            <person name="Chapman S.B."/>
            <person name="Goldberg J."/>
            <person name="Griggs A."/>
            <person name="Gujja S."/>
            <person name="Hansen M."/>
            <person name="Howarth C."/>
            <person name="Imamovic A."/>
            <person name="Larimer J."/>
            <person name="McCowen C."/>
            <person name="Montmayeur A."/>
            <person name="Murphy C."/>
            <person name="Neiman D."/>
            <person name="Pearson M."/>
            <person name="Priest M."/>
            <person name="Roberts A."/>
            <person name="Saif S."/>
            <person name="Shea T."/>
            <person name="Sisk P."/>
            <person name="Sykes S."/>
            <person name="Wortman J."/>
            <person name="Nusbaum C."/>
            <person name="Birren B."/>
        </authorList>
    </citation>
    <scope>NUCLEOTIDE SEQUENCE [LARGE SCALE GENOMIC DNA]</scope>
    <source>
        <strain evidence="15 21">VD078</strain>
    </source>
</reference>
<dbReference type="GO" id="GO:0046677">
    <property type="term" value="P:response to antibiotic"/>
    <property type="evidence" value="ECO:0007669"/>
    <property type="project" value="UniProtKB-KW"/>
</dbReference>
<evidence type="ECO:0000313" key="26">
    <source>
        <dbReference type="Proteomes" id="UP000596196"/>
    </source>
</evidence>
<evidence type="ECO:0000313" key="23">
    <source>
        <dbReference type="Proteomes" id="UP000236165"/>
    </source>
</evidence>
<dbReference type="FunFam" id="3.40.50.300:FF:000221">
    <property type="entry name" value="Multidrug ABC transporter ATP-binding protein"/>
    <property type="match status" value="1"/>
</dbReference>
<dbReference type="Proteomes" id="UP000437562">
    <property type="component" value="Unassembled WGS sequence"/>
</dbReference>
<feature type="transmembrane region" description="Helical" evidence="11">
    <location>
        <begin position="146"/>
        <end position="163"/>
    </location>
</feature>
<dbReference type="OMA" id="ERQRMTI"/>
<evidence type="ECO:0000256" key="7">
    <source>
        <dbReference type="ARBA" id="ARBA00022840"/>
    </source>
</evidence>
<feature type="domain" description="ABC transmembrane type-1" evidence="13">
    <location>
        <begin position="31"/>
        <end position="310"/>
    </location>
</feature>
<keyword evidence="9 11" id="KW-0472">Membrane</keyword>
<dbReference type="InterPro" id="IPR003439">
    <property type="entry name" value="ABC_transporter-like_ATP-bd"/>
</dbReference>
<dbReference type="Proteomes" id="UP000596196">
    <property type="component" value="Chromosome"/>
</dbReference>
<dbReference type="EMBL" id="AHEV01000022">
    <property type="protein sequence ID" value="EJR37716.1"/>
    <property type="molecule type" value="Genomic_DNA"/>
</dbReference>
<dbReference type="InterPro" id="IPR039421">
    <property type="entry name" value="Type_1_exporter"/>
</dbReference>
<feature type="domain" description="ABC transporter" evidence="12">
    <location>
        <begin position="342"/>
        <end position="577"/>
    </location>
</feature>
<keyword evidence="26" id="KW-1185">Reference proteome</keyword>
<dbReference type="EMBL" id="CABWMC010000023">
    <property type="protein sequence ID" value="VXC48002.1"/>
    <property type="molecule type" value="Genomic_DNA"/>
</dbReference>
<keyword evidence="6" id="KW-0547">Nucleotide-binding</keyword>
<feature type="transmembrane region" description="Helical" evidence="11">
    <location>
        <begin position="28"/>
        <end position="48"/>
    </location>
</feature>
<dbReference type="InterPro" id="IPR011527">
    <property type="entry name" value="ABC1_TM_dom"/>
</dbReference>
<dbReference type="SMART" id="SM00382">
    <property type="entry name" value="AAA"/>
    <property type="match status" value="1"/>
</dbReference>
<dbReference type="Proteomes" id="UP000006976">
    <property type="component" value="Unassembled WGS sequence"/>
</dbReference>
<evidence type="ECO:0000313" key="21">
    <source>
        <dbReference type="Proteomes" id="UP000006976"/>
    </source>
</evidence>
<reference evidence="18 26" key="7">
    <citation type="submission" date="2020-12" db="EMBL/GenBank/DDBJ databases">
        <title>FDA dAtabase for Regulatory Grade micrObial Sequences (FDA-ARGOS): Supporting development and validation of Infectious Disease Dx tests.</title>
        <authorList>
            <person name="Nelson B."/>
            <person name="Plummer A."/>
            <person name="Tallon L."/>
            <person name="Sadzewicz L."/>
            <person name="Zhao X."/>
            <person name="Boylan J."/>
            <person name="Ott S."/>
            <person name="Bowen H."/>
            <person name="Vavikolanu K."/>
            <person name="Mehta A."/>
            <person name="Aluvathingal J."/>
            <person name="Nadendla S."/>
            <person name="Myers T."/>
            <person name="Yan Y."/>
            <person name="Sichtig H."/>
        </authorList>
    </citation>
    <scope>NUCLEOTIDE SEQUENCE [LARGE SCALE GENOMIC DNA]</scope>
    <source>
        <strain evidence="18 26">FDAARGOS_924</strain>
    </source>
</reference>
<dbReference type="Pfam" id="PF00005">
    <property type="entry name" value="ABC_tran"/>
    <property type="match status" value="1"/>
</dbReference>
<reference evidence="20 25" key="6">
    <citation type="submission" date="2019-10" db="EMBL/GenBank/DDBJ databases">
        <authorList>
            <person name="Karimi E."/>
        </authorList>
    </citation>
    <scope>NUCLEOTIDE SEQUENCE [LARGE SCALE GENOMIC DNA]</scope>
    <source>
        <strain evidence="20">Bacillus sp. 71</strain>
    </source>
</reference>
<dbReference type="PROSITE" id="PS00211">
    <property type="entry name" value="ABC_TRANSPORTER_1"/>
    <property type="match status" value="1"/>
</dbReference>
<dbReference type="SUPFAM" id="SSF52540">
    <property type="entry name" value="P-loop containing nucleoside triphosphate hydrolases"/>
    <property type="match status" value="1"/>
</dbReference>
<dbReference type="GO" id="GO:0005524">
    <property type="term" value="F:ATP binding"/>
    <property type="evidence" value="ECO:0007669"/>
    <property type="project" value="UniProtKB-KW"/>
</dbReference>
<evidence type="ECO:0000256" key="10">
    <source>
        <dbReference type="ARBA" id="ARBA00023251"/>
    </source>
</evidence>
<evidence type="ECO:0000256" key="4">
    <source>
        <dbReference type="ARBA" id="ARBA00022475"/>
    </source>
</evidence>
<dbReference type="InterPro" id="IPR017871">
    <property type="entry name" value="ABC_transporter-like_CS"/>
</dbReference>
<evidence type="ECO:0000256" key="3">
    <source>
        <dbReference type="ARBA" id="ARBA00022448"/>
    </source>
</evidence>
<dbReference type="Pfam" id="PF00664">
    <property type="entry name" value="ABC_membrane"/>
    <property type="match status" value="1"/>
</dbReference>
<keyword evidence="17" id="KW-0378">Hydrolase</keyword>
<dbReference type="Gene3D" id="3.40.50.300">
    <property type="entry name" value="P-loop containing nucleotide triphosphate hydrolases"/>
    <property type="match status" value="1"/>
</dbReference>
<evidence type="ECO:0000256" key="5">
    <source>
        <dbReference type="ARBA" id="ARBA00022692"/>
    </source>
</evidence>
<sequence>MEVRNTEKKKGNWRQFLRLIQDTNPPKGILIFALIMSLLSTGASLFIPMLTKGLVDNFSLSSISTGQIVGLIAFFIIQTIAAGLSIYLLNYIGQKIVAGLRERLWKKVLILPVSYYDQNRTGDTISRMTNDTGVVKTLISEHLSNLLTGGISIIGSLIVLFVLDWKMTILLLTVIPLSVLILVPLGRKMYKISKALQDETASFTSVLTQVLSEIRLVKSSNTEKKEYETGNTGIQKLLQFGLKEGKVQALISPVMSFVLMALLVIIVGYGGMRVSSGALTTGELVAFILYLVQIIMPMSQLSMFFTQFQKAIGATERINTILEYEVEDHETGMNVTNAKQPIVIENVHFEYNEEEKILKNIDFTIESGKVTAIVGPSGSGKTTLFSLLERFYEPTSGFIKLGKEPITAYSLQSWRRQIGYVSQDSPLIDGTIRDNICYGVEGEVTDEEIEKVAAMAYVDAFIHDLPSGYATEVGERGVKLSGGQRQRIAIARALLRNPQILMLDEATSSLDSKSESVVQKALNNLMKGRTTLVIAHRLSTVVDADKIIFIEKGNLTGSGSHDELLRTHDMYREFAMQQLKIKEGAL</sequence>
<dbReference type="Proteomes" id="UP000194131">
    <property type="component" value="Unassembled WGS sequence"/>
</dbReference>
<dbReference type="KEGG" id="bww:bwei_3059"/>
<feature type="transmembrane region" description="Helical" evidence="11">
    <location>
        <begin position="169"/>
        <end position="186"/>
    </location>
</feature>
<comment type="subcellular location">
    <subcellularLocation>
        <location evidence="1">Cell membrane</location>
        <topology evidence="1">Multi-pass membrane protein</topology>
    </subcellularLocation>
</comment>
<name>A0A084J6P2_BACMY</name>
<keyword evidence="10" id="KW-0046">Antibiotic resistance</keyword>
<keyword evidence="3" id="KW-0813">Transport</keyword>
<dbReference type="GeneID" id="66263052"/>
<evidence type="ECO:0000256" key="11">
    <source>
        <dbReference type="SAM" id="Phobius"/>
    </source>
</evidence>
<reference evidence="14" key="1">
    <citation type="journal article" date="2012" name="Genome Res.">
        <title>Genomic characterization of the Bacillus cereus sensu lato species: Backdrop to the evolution of Bacillus anthracis.</title>
        <authorList>
            <person name="Zwick M.E."/>
            <person name="Joseph S.J."/>
            <person name="Didelot X."/>
            <person name="Chen P.E."/>
            <person name="Bishop-Lilly K.A."/>
            <person name="Stewart A.C."/>
            <person name="Willner K."/>
            <person name="Nolan N."/>
            <person name="Lentz S."/>
            <person name="Thomason M.K."/>
            <person name="Sozhamannan S."/>
            <person name="Mateczun A.J."/>
            <person name="Du L."/>
            <person name="Read T.D."/>
        </authorList>
    </citation>
    <scope>NUCLEOTIDE SEQUENCE [LARGE SCALE GENOMIC DNA]</scope>
    <source>
        <strain evidence="14">AH603</strain>
    </source>
</reference>
<evidence type="ECO:0000313" key="14">
    <source>
        <dbReference type="EMBL" id="EEL71269.1"/>
    </source>
</evidence>
<dbReference type="InterPro" id="IPR003593">
    <property type="entry name" value="AAA+_ATPase"/>
</dbReference>
<evidence type="ECO:0000313" key="18">
    <source>
        <dbReference type="EMBL" id="QQA17762.1"/>
    </source>
</evidence>
<dbReference type="EC" id="3.6.3.-" evidence="17 20"/>
<dbReference type="GO" id="GO:0016887">
    <property type="term" value="F:ATP hydrolysis activity"/>
    <property type="evidence" value="ECO:0007669"/>
    <property type="project" value="InterPro"/>
</dbReference>
<evidence type="ECO:0000313" key="25">
    <source>
        <dbReference type="Proteomes" id="UP000437562"/>
    </source>
</evidence>
<accession>C2XSU8</accession>
<dbReference type="CDD" id="cd18551">
    <property type="entry name" value="ABC_6TM_LmrA_like"/>
    <property type="match status" value="1"/>
</dbReference>
<accession>J8IJM7</accession>
<evidence type="ECO:0000256" key="6">
    <source>
        <dbReference type="ARBA" id="ARBA00022741"/>
    </source>
</evidence>
<evidence type="ECO:0000256" key="1">
    <source>
        <dbReference type="ARBA" id="ARBA00004651"/>
    </source>
</evidence>
<evidence type="ECO:0000313" key="16">
    <source>
        <dbReference type="EMBL" id="OSX95531.1"/>
    </source>
</evidence>
<evidence type="ECO:0000313" key="17">
    <source>
        <dbReference type="EMBL" id="PJN60838.1"/>
    </source>
</evidence>
<reference evidence="17 23" key="3">
    <citation type="submission" date="2016-10" db="EMBL/GenBank/DDBJ databases">
        <title>Genome Sequence of Bacillus weihenstephanensis GM6LP.</title>
        <authorList>
            <person name="Poehlein A."/>
            <person name="Wemheuer F."/>
            <person name="Hollensteiner J."/>
            <person name="Wemheuer B."/>
        </authorList>
    </citation>
    <scope>NUCLEOTIDE SEQUENCE [LARGE SCALE GENOMIC DNA]</scope>
    <source>
        <strain evidence="17 23">GM6LP</strain>
    </source>
</reference>
<dbReference type="PROSITE" id="PS50929">
    <property type="entry name" value="ABC_TM1F"/>
    <property type="match status" value="1"/>
</dbReference>
<dbReference type="Proteomes" id="UP000001753">
    <property type="component" value="Chromosome"/>
</dbReference>
<comment type="similarity">
    <text evidence="2">Belongs to the ABC transporter superfamily.</text>
</comment>
<dbReference type="Proteomes" id="UP000236165">
    <property type="component" value="Unassembled WGS sequence"/>
</dbReference>
<dbReference type="PANTHER" id="PTHR43394:SF1">
    <property type="entry name" value="ATP-BINDING CASSETTE SUB-FAMILY B MEMBER 10, MITOCHONDRIAL"/>
    <property type="match status" value="1"/>
</dbReference>
<evidence type="ECO:0000313" key="24">
    <source>
        <dbReference type="Proteomes" id="UP000305524"/>
    </source>
</evidence>
<evidence type="ECO:0000313" key="20">
    <source>
        <dbReference type="EMBL" id="VXC48002.1"/>
    </source>
</evidence>
<keyword evidence="8 11" id="KW-1133">Transmembrane helix</keyword>
<dbReference type="Gene3D" id="1.20.1560.10">
    <property type="entry name" value="ABC transporter type 1, transmembrane domain"/>
    <property type="match status" value="1"/>
</dbReference>
<evidence type="ECO:0000256" key="8">
    <source>
        <dbReference type="ARBA" id="ARBA00022989"/>
    </source>
</evidence>
<dbReference type="HOGENOM" id="CLU_000604_84_7_9"/>
<protein>
    <submittedName>
        <fullName evidence="14 18">ABC transporter</fullName>
    </submittedName>
    <submittedName>
        <fullName evidence="20">Efflux transporter (ATP-binding and permease protein)</fullName>
    </submittedName>
    <submittedName>
        <fullName evidence="17">Multidrug resistance ABC transporter ATP-binding/permease protein BmrA</fullName>
        <ecNumber evidence="17 20">3.6.3.-</ecNumber>
    </submittedName>
</protein>
<dbReference type="EMBL" id="ACMP01000060">
    <property type="protein sequence ID" value="EEL71269.1"/>
    <property type="molecule type" value="Genomic_DNA"/>
</dbReference>
<dbReference type="PROSITE" id="PS50893">
    <property type="entry name" value="ABC_TRANSPORTER_2"/>
    <property type="match status" value="1"/>
</dbReference>
<accession>A0A653YZM4</accession>
<dbReference type="RefSeq" id="WP_002031356.1">
    <property type="nucleotide sequence ID" value="NZ_CM000737.1"/>
</dbReference>
<dbReference type="EMBL" id="MKZQ01000090">
    <property type="protein sequence ID" value="PJN60838.1"/>
    <property type="molecule type" value="Genomic_DNA"/>
</dbReference>
<gene>
    <name evidence="17" type="primary">bmrA</name>
    <name evidence="20" type="ORF">BACI71_31025</name>
    <name evidence="17" type="ORF">BACWE_56100</name>
    <name evidence="14" type="ORF">bcere0026_17660</name>
    <name evidence="19" type="ORF">FC701_05830</name>
    <name evidence="18" type="ORF">I6G81_10005</name>
    <name evidence="15" type="ORF">III_03469</name>
    <name evidence="16" type="ORF">S3E15_02009</name>
</gene>
<feature type="transmembrane region" description="Helical" evidence="11">
    <location>
        <begin position="68"/>
        <end position="93"/>
    </location>
</feature>
<evidence type="ECO:0000313" key="22">
    <source>
        <dbReference type="Proteomes" id="UP000194131"/>
    </source>
</evidence>
<keyword evidence="7 17" id="KW-0067">ATP-binding</keyword>
<feature type="transmembrane region" description="Helical" evidence="11">
    <location>
        <begin position="249"/>
        <end position="272"/>
    </location>
</feature>
<evidence type="ECO:0000256" key="9">
    <source>
        <dbReference type="ARBA" id="ARBA00023136"/>
    </source>
</evidence>
<dbReference type="InterPro" id="IPR036640">
    <property type="entry name" value="ABC1_TM_sf"/>
</dbReference>
<evidence type="ECO:0000259" key="13">
    <source>
        <dbReference type="PROSITE" id="PS50929"/>
    </source>
</evidence>
<dbReference type="PANTHER" id="PTHR43394">
    <property type="entry name" value="ATP-DEPENDENT PERMEASE MDL1, MITOCHONDRIAL"/>
    <property type="match status" value="1"/>
</dbReference>
<dbReference type="EMBL" id="CP065877">
    <property type="protein sequence ID" value="QQA17762.1"/>
    <property type="molecule type" value="Genomic_DNA"/>
</dbReference>
<accession>A0A084J6P2</accession>
<accession>A0A0B5RUV5</accession>
<dbReference type="KEGG" id="bmyo:BG05_4026"/>
<evidence type="ECO:0000313" key="15">
    <source>
        <dbReference type="EMBL" id="EJR37716.1"/>
    </source>
</evidence>
<reference evidence="19 24" key="5">
    <citation type="journal article" date="2019" name="Environ. Microbiol.">
        <title>An active ?-lactamase is a part of an orchestrated cell wall stress resistance network of Bacillus subtilis and related rhizosphere species.</title>
        <authorList>
            <person name="Bucher T."/>
            <person name="Keren-Paz A."/>
            <person name="Hausser J."/>
            <person name="Olender T."/>
            <person name="Cytryn E."/>
            <person name="Kolodkin-Gal I."/>
        </authorList>
    </citation>
    <scope>NUCLEOTIDE SEQUENCE [LARGE SCALE GENOMIC DNA]</scope>
    <source>
        <strain evidence="19 24">I186</strain>
    </source>
</reference>
<dbReference type="SUPFAM" id="SSF90123">
    <property type="entry name" value="ABC transporter transmembrane region"/>
    <property type="match status" value="1"/>
</dbReference>
<keyword evidence="4" id="KW-1003">Cell membrane</keyword>
<dbReference type="EMBL" id="SZOD01000125">
    <property type="protein sequence ID" value="TKI86430.1"/>
    <property type="molecule type" value="Genomic_DNA"/>
</dbReference>
<dbReference type="InterPro" id="IPR027417">
    <property type="entry name" value="P-loop_NTPase"/>
</dbReference>
<evidence type="ECO:0000259" key="12">
    <source>
        <dbReference type="PROSITE" id="PS50893"/>
    </source>
</evidence>
<feature type="transmembrane region" description="Helical" evidence="11">
    <location>
        <begin position="284"/>
        <end position="305"/>
    </location>
</feature>
<dbReference type="GO" id="GO:0005886">
    <property type="term" value="C:plasma membrane"/>
    <property type="evidence" value="ECO:0007669"/>
    <property type="project" value="UniProtKB-SubCell"/>
</dbReference>
<evidence type="ECO:0000313" key="19">
    <source>
        <dbReference type="EMBL" id="TKI86430.1"/>
    </source>
</evidence>
<dbReference type="EMBL" id="MRWU01000002">
    <property type="protein sequence ID" value="OSX95531.1"/>
    <property type="molecule type" value="Genomic_DNA"/>
</dbReference>
<dbReference type="AlphaFoldDB" id="A0A084J6P2"/>
<reference evidence="16 22" key="4">
    <citation type="submission" date="2016-12" db="EMBL/GenBank/DDBJ databases">
        <title>Genome Sequences of Twelve Sporeforming Bacillus Species Isolated from Foods.</title>
        <authorList>
            <person name="De Jong A."/>
            <person name="Holsappel S."/>
            <person name="Kuipers O.P."/>
        </authorList>
    </citation>
    <scope>NUCLEOTIDE SEQUENCE [LARGE SCALE GENOMIC DNA]</scope>
    <source>
        <strain evidence="16 22">S3E15</strain>
    </source>
</reference>
<evidence type="ECO:0000256" key="2">
    <source>
        <dbReference type="ARBA" id="ARBA00005417"/>
    </source>
</evidence>
<dbReference type="GO" id="GO:0015421">
    <property type="term" value="F:ABC-type oligopeptide transporter activity"/>
    <property type="evidence" value="ECO:0007669"/>
    <property type="project" value="TreeGrafter"/>
</dbReference>
<organism evidence="14">
    <name type="scientific">Bacillus mycoides</name>
    <dbReference type="NCBI Taxonomy" id="1405"/>
    <lineage>
        <taxon>Bacteria</taxon>
        <taxon>Bacillati</taxon>
        <taxon>Bacillota</taxon>
        <taxon>Bacilli</taxon>
        <taxon>Bacillales</taxon>
        <taxon>Bacillaceae</taxon>
        <taxon>Bacillus</taxon>
        <taxon>Bacillus cereus group</taxon>
    </lineage>
</organism>
<dbReference type="Proteomes" id="UP000305524">
    <property type="component" value="Unassembled WGS sequence"/>
</dbReference>